<sequence length="63" mass="6293">MSAEVGITAPTLAEVATIVNEAFLRWQIIGGAIEAVRLGTKAAIEATGTVEEAAAAAAAAAWP</sequence>
<accession>W6RWK0</accession>
<dbReference type="AlphaFoldDB" id="W6RWK0"/>
<proteinExistence type="predicted"/>
<dbReference type="HOGENOM" id="CLU_2882905_0_0_5"/>
<keyword evidence="1" id="KW-0614">Plasmid</keyword>
<dbReference type="PATRIC" id="fig|348824.6.peg.7342"/>
<organism evidence="1 2">
    <name type="scientific">Rhizobium favelukesii</name>
    <dbReference type="NCBI Taxonomy" id="348824"/>
    <lineage>
        <taxon>Bacteria</taxon>
        <taxon>Pseudomonadati</taxon>
        <taxon>Pseudomonadota</taxon>
        <taxon>Alphaproteobacteria</taxon>
        <taxon>Hyphomicrobiales</taxon>
        <taxon>Rhizobiaceae</taxon>
        <taxon>Rhizobium/Agrobacterium group</taxon>
        <taxon>Rhizobium</taxon>
    </lineage>
</organism>
<evidence type="ECO:0000313" key="1">
    <source>
        <dbReference type="EMBL" id="CDM62968.1"/>
    </source>
</evidence>
<protein>
    <submittedName>
        <fullName evidence="1">Uncharacterized protein</fullName>
    </submittedName>
</protein>
<name>W6RWK0_9HYPH</name>
<dbReference type="KEGG" id="rhl:LPU83_pLPU83d_1598"/>
<evidence type="ECO:0000313" key="2">
    <source>
        <dbReference type="Proteomes" id="UP000019443"/>
    </source>
</evidence>
<dbReference type="Proteomes" id="UP000019443">
    <property type="component" value="Plasmid pLPU83d"/>
</dbReference>
<gene>
    <name evidence="1" type="ORF">LPU83_pLPU83d_1598</name>
</gene>
<reference evidence="1" key="1">
    <citation type="submission" date="2013-11" db="EMBL/GenBank/DDBJ databases">
        <title>Draft genome sequence of the broad-host-range Rhizobium sp. LPU83 strain, a member of the low-genetic diversity Oregon-like Rhizobium sp. group.</title>
        <authorList>
            <person name="Wibberg D."/>
            <person name="Puehler A."/>
            <person name="Schlueter A."/>
        </authorList>
    </citation>
    <scope>NUCLEOTIDE SEQUENCE [LARGE SCALE GENOMIC DNA]</scope>
    <source>
        <strain evidence="1">LPU83</strain>
        <plasmid evidence="1">pLPU83d</plasmid>
    </source>
</reference>
<keyword evidence="2" id="KW-1185">Reference proteome</keyword>
<dbReference type="RefSeq" id="WP_024318515.1">
    <property type="nucleotide sequence ID" value="NZ_ATTO01000095.1"/>
</dbReference>
<dbReference type="EMBL" id="HG916855">
    <property type="protein sequence ID" value="CDM62968.1"/>
    <property type="molecule type" value="Genomic_DNA"/>
</dbReference>
<geneLocation type="plasmid" evidence="1 2">
    <name>pLPU83d</name>
</geneLocation>